<protein>
    <submittedName>
        <fullName evidence="2">Uncharacterized protein</fullName>
    </submittedName>
</protein>
<gene>
    <name evidence="2" type="ORF">P0Y55_08535</name>
</gene>
<proteinExistence type="predicted"/>
<evidence type="ECO:0000256" key="1">
    <source>
        <dbReference type="SAM" id="Phobius"/>
    </source>
</evidence>
<dbReference type="AlphaFoldDB" id="A0AA95JH54"/>
<organism evidence="2 3">
    <name type="scientific">Candidatus Cohnella colombiensis</name>
    <dbReference type="NCBI Taxonomy" id="3121368"/>
    <lineage>
        <taxon>Bacteria</taxon>
        <taxon>Bacillati</taxon>
        <taxon>Bacillota</taxon>
        <taxon>Bacilli</taxon>
        <taxon>Bacillales</taxon>
        <taxon>Paenibacillaceae</taxon>
        <taxon>Cohnella</taxon>
    </lineage>
</organism>
<reference evidence="2" key="1">
    <citation type="submission" date="2023-03" db="EMBL/GenBank/DDBJ databases">
        <title>Andean soil-derived lignocellulolytic bacterial consortium as a source of novel taxa and putative plastic-active enzymes.</title>
        <authorList>
            <person name="Diaz-Garcia L."/>
            <person name="Chuvochina M."/>
            <person name="Feuerriegel G."/>
            <person name="Bunk B."/>
            <person name="Sproer C."/>
            <person name="Streit W.R."/>
            <person name="Rodriguez L.M."/>
            <person name="Overmann J."/>
            <person name="Jimenez D.J."/>
        </authorList>
    </citation>
    <scope>NUCLEOTIDE SEQUENCE</scope>
    <source>
        <strain evidence="2">MAG 2441</strain>
    </source>
</reference>
<dbReference type="EMBL" id="CP119317">
    <property type="protein sequence ID" value="WEK56079.1"/>
    <property type="molecule type" value="Genomic_DNA"/>
</dbReference>
<name>A0AA95JH54_9BACL</name>
<keyword evidence="1" id="KW-1133">Transmembrane helix</keyword>
<evidence type="ECO:0000313" key="2">
    <source>
        <dbReference type="EMBL" id="WEK56079.1"/>
    </source>
</evidence>
<evidence type="ECO:0000313" key="3">
    <source>
        <dbReference type="Proteomes" id="UP001178662"/>
    </source>
</evidence>
<accession>A0AA95JH54</accession>
<keyword evidence="3" id="KW-1185">Reference proteome</keyword>
<keyword evidence="1" id="KW-0812">Transmembrane</keyword>
<keyword evidence="1" id="KW-0472">Membrane</keyword>
<sequence>MSNLALSKKIIVFICVLFICTPLSISADSLSYSSSRDHFSISLPDGWIQMPQSVIDEAMQFMKQQATDPMKIPQYFAGFQREAETYFQYPYILMQRLDNSDGVSIEEVKKTFRQYGDDTLKKLDENLDIIKNATLDDSPFIYQEKNAVLFNMITDVQGIGKVKSLSAMMLGKNGIISLHFYSLENEYLNDLPYFSSILDSFNYEDGYEYQEPQSFWEQVATKAVIGAIIGGVFALFGVIVKRNKKAAIATSKDTKDSVIENN</sequence>
<feature type="transmembrane region" description="Helical" evidence="1">
    <location>
        <begin position="219"/>
        <end position="240"/>
    </location>
</feature>
<dbReference type="Proteomes" id="UP001178662">
    <property type="component" value="Chromosome"/>
</dbReference>